<keyword evidence="1" id="KW-1133">Transmembrane helix</keyword>
<dbReference type="Pfam" id="PF10825">
    <property type="entry name" value="DUF2752"/>
    <property type="match status" value="1"/>
</dbReference>
<accession>A0ABS2CNM1</accession>
<feature type="transmembrane region" description="Helical" evidence="1">
    <location>
        <begin position="120"/>
        <end position="138"/>
    </location>
</feature>
<feature type="transmembrane region" description="Helical" evidence="1">
    <location>
        <begin position="21"/>
        <end position="40"/>
    </location>
</feature>
<dbReference type="EMBL" id="JAFDVD010000015">
    <property type="protein sequence ID" value="MBM6401489.1"/>
    <property type="molecule type" value="Genomic_DNA"/>
</dbReference>
<sequence length="147" mass="16142">MTLAQRQAASTRSATTRWRRLLPHATVAAGVLAATSYVWAVDPNRPGHYPVCPTYALAGIYCPGCGMLRATHDLTHLDVAGAMQRNPLAVPLYLGVVVLFGLWVRAAWRGEQLRWDPPRWMPALLGVSFVVLTVARNVPGWTWLSPA</sequence>
<evidence type="ECO:0000313" key="2">
    <source>
        <dbReference type="EMBL" id="MBM6401489.1"/>
    </source>
</evidence>
<protein>
    <submittedName>
        <fullName evidence="2">DUF2752 domain-containing protein</fullName>
    </submittedName>
</protein>
<reference evidence="2" key="1">
    <citation type="submission" date="2021-02" db="EMBL/GenBank/DDBJ databases">
        <title>Phycicoccus sp. MQZ13P-5T, whole genome shotgun sequence.</title>
        <authorList>
            <person name="Tuo L."/>
        </authorList>
    </citation>
    <scope>NUCLEOTIDE SEQUENCE</scope>
    <source>
        <strain evidence="2">MQZ13P-5</strain>
    </source>
</reference>
<comment type="caution">
    <text evidence="2">The sequence shown here is derived from an EMBL/GenBank/DDBJ whole genome shotgun (WGS) entry which is preliminary data.</text>
</comment>
<name>A0ABS2CNM1_9MICO</name>
<proteinExistence type="predicted"/>
<keyword evidence="1" id="KW-0812">Transmembrane</keyword>
<organism evidence="2 3">
    <name type="scientific">Phycicoccus sonneratiae</name>
    <dbReference type="NCBI Taxonomy" id="2807628"/>
    <lineage>
        <taxon>Bacteria</taxon>
        <taxon>Bacillati</taxon>
        <taxon>Actinomycetota</taxon>
        <taxon>Actinomycetes</taxon>
        <taxon>Micrococcales</taxon>
        <taxon>Intrasporangiaceae</taxon>
        <taxon>Phycicoccus</taxon>
    </lineage>
</organism>
<evidence type="ECO:0000313" key="3">
    <source>
        <dbReference type="Proteomes" id="UP001430172"/>
    </source>
</evidence>
<keyword evidence="1" id="KW-0472">Membrane</keyword>
<evidence type="ECO:0000256" key="1">
    <source>
        <dbReference type="SAM" id="Phobius"/>
    </source>
</evidence>
<feature type="transmembrane region" description="Helical" evidence="1">
    <location>
        <begin position="88"/>
        <end position="108"/>
    </location>
</feature>
<dbReference type="Proteomes" id="UP001430172">
    <property type="component" value="Unassembled WGS sequence"/>
</dbReference>
<dbReference type="InterPro" id="IPR021215">
    <property type="entry name" value="DUF2752"/>
</dbReference>
<dbReference type="RefSeq" id="WP_204131958.1">
    <property type="nucleotide sequence ID" value="NZ_JAFDVD010000015.1"/>
</dbReference>
<gene>
    <name evidence="2" type="ORF">JQN70_13905</name>
</gene>
<keyword evidence="3" id="KW-1185">Reference proteome</keyword>